<evidence type="ECO:0000256" key="1">
    <source>
        <dbReference type="SAM" id="Phobius"/>
    </source>
</evidence>
<dbReference type="HOGENOM" id="CLU_013710_0_0_1"/>
<dbReference type="PANTHER" id="PTHR11319">
    <property type="entry name" value="G PROTEIN-COUPLED RECEPTOR-RELATED"/>
    <property type="match status" value="1"/>
</dbReference>
<feature type="transmembrane region" description="Helical" evidence="1">
    <location>
        <begin position="787"/>
        <end position="809"/>
    </location>
</feature>
<dbReference type="EMBL" id="GG662673">
    <property type="protein sequence ID" value="EAR97059.2"/>
    <property type="molecule type" value="Genomic_DNA"/>
</dbReference>
<dbReference type="Proteomes" id="UP000009168">
    <property type="component" value="Unassembled WGS sequence"/>
</dbReference>
<dbReference type="KEGG" id="tet:TTHERM_00196500"/>
<keyword evidence="1" id="KW-1133">Transmembrane helix</keyword>
<evidence type="ECO:0000313" key="3">
    <source>
        <dbReference type="Proteomes" id="UP000009168"/>
    </source>
</evidence>
<proteinExistence type="predicted"/>
<feature type="transmembrane region" description="Helical" evidence="1">
    <location>
        <begin position="706"/>
        <end position="723"/>
    </location>
</feature>
<sequence length="925" mass="106963">MDFYSEIIFVKNLYAQIPYLQFIKNQDQKAINKQFEIQNIFILENYKKNDQIQIYLDQFTQNLNIGHIHYLNKFSQKFYLFLKNLPNTTIKNIDLNLDNYQNNSDLDQPIITGVNLQNFTLRNANFLSNFSTLNINIFKFQNVNTIKIEQLSIQDTIFKQKLVDVNKSNYTLLSGFRVKNCFFNESLIEMQQTHINIIKNSIFILESNSSLFNYFSALDNLNQTSESITKNQMLALFDKKDGSKSLINIYDFQEVYAQDTAYEVILQNIQADFSGYDSRFISVQNPHFEVLVEKSSFSNMKSSQNGGCLRFQNTTAVGIGSSNFTNCKSNKFGGAISIFPKNLRQYTNITGLNIIGNSALFGGGIFVNSRSTIDEQKDVTFKNNTSSYLDNDLQVCKLSFAIKQIIEYIPNYFQQEYLIRNIPLSNNVNLTPGSIYVVAIELQFFSNPSDDEDFYTIDNLIFEGNMYDYCFLKQEKPSFEDYAQYLNYSINIQEFDQKNPYILFQPNSKLSKYYTNFQYEIEIIDNIAFSASQCIEGQQRIQFNNLDNSRYICQYCSSMSANIRNDTFECQSCDSQLFSKCYLNYTELNTGYWRQSNQISKDQIYKCQSVFHDSCIGGSGYGNQLCSEGRVGNECATCDETSSYWNSTYTASGLYSCVKCEDIQQNTLKISLGFSLFIILLLIINFNNFKKTQNFLYQQYLSQMKIIFIGTSFTKFGLASVYIKVLSFNASLLVFIQNQLEINFQNSILQTSIQYSAPLQTTFASVNCALYEFFPSSQHQGIIRLKFYLILPLVIIPLTLITPFLRYLFKLSSLRFLKYNIALSIIYTLFIVFYNLILSTILDSLTCRSFGNGERALQLDLTVPCDQASNYYIYSLIGLAVYSILVPAYLIYSLISRKHKLYATQTLFQYGFLYLERSFFRILSL</sequence>
<dbReference type="OrthoDB" id="77931at2759"/>
<name>Q23JY4_TETTS</name>
<dbReference type="AlphaFoldDB" id="Q23JY4"/>
<keyword evidence="1 2" id="KW-0812">Transmembrane</keyword>
<keyword evidence="1" id="KW-0472">Membrane</keyword>
<gene>
    <name evidence="2" type="ORF">TTHERM_00196500</name>
</gene>
<keyword evidence="3" id="KW-1185">Reference proteome</keyword>
<evidence type="ECO:0000313" key="2">
    <source>
        <dbReference type="EMBL" id="EAR97059.2"/>
    </source>
</evidence>
<accession>Q23JY4</accession>
<reference evidence="3" key="1">
    <citation type="journal article" date="2006" name="PLoS Biol.">
        <title>Macronuclear genome sequence of the ciliate Tetrahymena thermophila, a model eukaryote.</title>
        <authorList>
            <person name="Eisen J.A."/>
            <person name="Coyne R.S."/>
            <person name="Wu M."/>
            <person name="Wu D."/>
            <person name="Thiagarajan M."/>
            <person name="Wortman J.R."/>
            <person name="Badger J.H."/>
            <person name="Ren Q."/>
            <person name="Amedeo P."/>
            <person name="Jones K.M."/>
            <person name="Tallon L.J."/>
            <person name="Delcher A.L."/>
            <person name="Salzberg S.L."/>
            <person name="Silva J.C."/>
            <person name="Haas B.J."/>
            <person name="Majoros W.H."/>
            <person name="Farzad M."/>
            <person name="Carlton J.M."/>
            <person name="Smith R.K. Jr."/>
            <person name="Garg J."/>
            <person name="Pearlman R.E."/>
            <person name="Karrer K.M."/>
            <person name="Sun L."/>
            <person name="Manning G."/>
            <person name="Elde N.C."/>
            <person name="Turkewitz A.P."/>
            <person name="Asai D.J."/>
            <person name="Wilkes D.E."/>
            <person name="Wang Y."/>
            <person name="Cai H."/>
            <person name="Collins K."/>
            <person name="Stewart B.A."/>
            <person name="Lee S.R."/>
            <person name="Wilamowska K."/>
            <person name="Weinberg Z."/>
            <person name="Ruzzo W.L."/>
            <person name="Wloga D."/>
            <person name="Gaertig J."/>
            <person name="Frankel J."/>
            <person name="Tsao C.-C."/>
            <person name="Gorovsky M.A."/>
            <person name="Keeling P.J."/>
            <person name="Waller R.F."/>
            <person name="Patron N.J."/>
            <person name="Cherry J.M."/>
            <person name="Stover N.A."/>
            <person name="Krieger C.J."/>
            <person name="del Toro C."/>
            <person name="Ryder H.F."/>
            <person name="Williamson S.C."/>
            <person name="Barbeau R.A."/>
            <person name="Hamilton E.P."/>
            <person name="Orias E."/>
        </authorList>
    </citation>
    <scope>NUCLEOTIDE SEQUENCE [LARGE SCALE GENOMIC DNA]</scope>
    <source>
        <strain evidence="3">SB210</strain>
    </source>
</reference>
<feature type="transmembrane region" description="Helical" evidence="1">
    <location>
        <begin position="668"/>
        <end position="686"/>
    </location>
</feature>
<dbReference type="InParanoid" id="Q23JY4"/>
<organism evidence="2 3">
    <name type="scientific">Tetrahymena thermophila (strain SB210)</name>
    <dbReference type="NCBI Taxonomy" id="312017"/>
    <lineage>
        <taxon>Eukaryota</taxon>
        <taxon>Sar</taxon>
        <taxon>Alveolata</taxon>
        <taxon>Ciliophora</taxon>
        <taxon>Intramacronucleata</taxon>
        <taxon>Oligohymenophorea</taxon>
        <taxon>Hymenostomatida</taxon>
        <taxon>Tetrahymenina</taxon>
        <taxon>Tetrahymenidae</taxon>
        <taxon>Tetrahymena</taxon>
    </lineage>
</organism>
<feature type="transmembrane region" description="Helical" evidence="1">
    <location>
        <begin position="821"/>
        <end position="842"/>
    </location>
</feature>
<dbReference type="RefSeq" id="XP_001017304.2">
    <property type="nucleotide sequence ID" value="XM_001017304.2"/>
</dbReference>
<protein>
    <submittedName>
        <fullName evidence="2">Transmembrane protein, putative</fullName>
    </submittedName>
</protein>
<feature type="transmembrane region" description="Helical" evidence="1">
    <location>
        <begin position="871"/>
        <end position="892"/>
    </location>
</feature>
<dbReference type="PANTHER" id="PTHR11319:SF35">
    <property type="entry name" value="OUTER MEMBRANE PROTEIN PMPC-RELATED"/>
    <property type="match status" value="1"/>
</dbReference>
<dbReference type="GeneID" id="7825847"/>